<sequence length="81" mass="8781">MQQSDSHPIDRWISLDPAQRSRSKLSALAGCTPGRITQICDDGEFPSRNLAIRLHEITGIPFVTLMGVVPQDQSARAGGHA</sequence>
<dbReference type="Proteomes" id="UP000515317">
    <property type="component" value="Chromosome"/>
</dbReference>
<proteinExistence type="predicted"/>
<dbReference type="EMBL" id="AP023361">
    <property type="protein sequence ID" value="BCJ90016.1"/>
    <property type="molecule type" value="Genomic_DNA"/>
</dbReference>
<name>A0A6S6QL48_9HYPH</name>
<evidence type="ECO:0000313" key="2">
    <source>
        <dbReference type="Proteomes" id="UP000515317"/>
    </source>
</evidence>
<gene>
    <name evidence="1" type="ORF">IZ6_07510</name>
</gene>
<accession>A0A6S6QL48</accession>
<organism evidence="1 2">
    <name type="scientific">Terrihabitans soli</name>
    <dbReference type="NCBI Taxonomy" id="708113"/>
    <lineage>
        <taxon>Bacteria</taxon>
        <taxon>Pseudomonadati</taxon>
        <taxon>Pseudomonadota</taxon>
        <taxon>Alphaproteobacteria</taxon>
        <taxon>Hyphomicrobiales</taxon>
        <taxon>Terrihabitans</taxon>
    </lineage>
</organism>
<dbReference type="AlphaFoldDB" id="A0A6S6QL48"/>
<evidence type="ECO:0008006" key="3">
    <source>
        <dbReference type="Google" id="ProtNLM"/>
    </source>
</evidence>
<protein>
    <recommendedName>
        <fullName evidence="3">XRE family transcriptional regulator</fullName>
    </recommendedName>
</protein>
<reference evidence="1 2" key="1">
    <citation type="submission" date="2020-08" db="EMBL/GenBank/DDBJ databases">
        <title>Genome sequence of Rhizobiales bacterium strain IZ6.</title>
        <authorList>
            <person name="Nakai R."/>
            <person name="Naganuma T."/>
        </authorList>
    </citation>
    <scope>NUCLEOTIDE SEQUENCE [LARGE SCALE GENOMIC DNA]</scope>
    <source>
        <strain evidence="1 2">IZ6</strain>
    </source>
</reference>
<evidence type="ECO:0000313" key="1">
    <source>
        <dbReference type="EMBL" id="BCJ90016.1"/>
    </source>
</evidence>
<keyword evidence="2" id="KW-1185">Reference proteome</keyword>
<dbReference type="KEGG" id="tso:IZ6_07510"/>